<dbReference type="AlphaFoldDB" id="A0ABD3QXA4"/>
<dbReference type="InterPro" id="IPR036390">
    <property type="entry name" value="WH_DNA-bd_sf"/>
</dbReference>
<evidence type="ECO:0000256" key="6">
    <source>
        <dbReference type="PROSITE-ProRule" id="PRU00330"/>
    </source>
</evidence>
<name>A0ABD3QXA4_9STRA</name>
<dbReference type="Gene3D" id="1.10.10.10">
    <property type="entry name" value="Winged helix-like DNA-binding domain superfamily/Winged helix DNA-binding domain"/>
    <property type="match status" value="1"/>
</dbReference>
<keyword evidence="5" id="KW-0131">Cell cycle</keyword>
<dbReference type="PANTHER" id="PTHR45957">
    <property type="entry name" value="ANAPHASE-PROMOTING COMPLEX SUBUNIT 2"/>
    <property type="match status" value="1"/>
</dbReference>
<keyword evidence="3" id="KW-0498">Mitosis</keyword>
<dbReference type="InterPro" id="IPR016158">
    <property type="entry name" value="Cullin_homology"/>
</dbReference>
<dbReference type="SUPFAM" id="SSF46785">
    <property type="entry name" value="Winged helix' DNA-binding domain"/>
    <property type="match status" value="1"/>
</dbReference>
<evidence type="ECO:0000256" key="3">
    <source>
        <dbReference type="ARBA" id="ARBA00022776"/>
    </source>
</evidence>
<dbReference type="GO" id="GO:0051301">
    <property type="term" value="P:cell division"/>
    <property type="evidence" value="ECO:0007669"/>
    <property type="project" value="UniProtKB-KW"/>
</dbReference>
<evidence type="ECO:0000256" key="1">
    <source>
        <dbReference type="ARBA" id="ARBA00016068"/>
    </source>
</evidence>
<keyword evidence="4" id="KW-0833">Ubl conjugation pathway</keyword>
<dbReference type="Gene3D" id="3.30.230.130">
    <property type="entry name" value="Cullin, Chain C, Domain 2"/>
    <property type="match status" value="1"/>
</dbReference>
<feature type="domain" description="Cullin family profile" evidence="7">
    <location>
        <begin position="411"/>
        <end position="616"/>
    </location>
</feature>
<dbReference type="Pfam" id="PF08672">
    <property type="entry name" value="ANAPC2"/>
    <property type="match status" value="1"/>
</dbReference>
<evidence type="ECO:0000256" key="4">
    <source>
        <dbReference type="ARBA" id="ARBA00022786"/>
    </source>
</evidence>
<dbReference type="InterPro" id="IPR036388">
    <property type="entry name" value="WH-like_DNA-bd_sf"/>
</dbReference>
<dbReference type="SMART" id="SM00182">
    <property type="entry name" value="CULLIN"/>
    <property type="match status" value="1"/>
</dbReference>
<evidence type="ECO:0000256" key="5">
    <source>
        <dbReference type="ARBA" id="ARBA00023306"/>
    </source>
</evidence>
<dbReference type="InterPro" id="IPR044554">
    <property type="entry name" value="ANAPC2"/>
</dbReference>
<dbReference type="PROSITE" id="PS50069">
    <property type="entry name" value="CULLIN_2"/>
    <property type="match status" value="1"/>
</dbReference>
<evidence type="ECO:0000313" key="9">
    <source>
        <dbReference type="Proteomes" id="UP001516023"/>
    </source>
</evidence>
<dbReference type="Pfam" id="PF25773">
    <property type="entry name" value="TPR_ANAPC2"/>
    <property type="match status" value="1"/>
</dbReference>
<dbReference type="GO" id="GO:0005634">
    <property type="term" value="C:nucleus"/>
    <property type="evidence" value="ECO:0007669"/>
    <property type="project" value="UniProtKB-ARBA"/>
</dbReference>
<keyword evidence="9" id="KW-1185">Reference proteome</keyword>
<evidence type="ECO:0000313" key="8">
    <source>
        <dbReference type="EMBL" id="KAL3805015.1"/>
    </source>
</evidence>
<dbReference type="InterPro" id="IPR036317">
    <property type="entry name" value="Cullin_homology_sf"/>
</dbReference>
<dbReference type="PANTHER" id="PTHR45957:SF1">
    <property type="entry name" value="ANAPHASE-PROMOTING COMPLEX SUBUNIT 2"/>
    <property type="match status" value="1"/>
</dbReference>
<comment type="caution">
    <text evidence="8">The sequence shown here is derived from an EMBL/GenBank/DDBJ whole genome shotgun (WGS) entry which is preliminary data.</text>
</comment>
<comment type="similarity">
    <text evidence="6">Belongs to the cullin family.</text>
</comment>
<dbReference type="SUPFAM" id="SSF75632">
    <property type="entry name" value="Cullin homology domain"/>
    <property type="match status" value="1"/>
</dbReference>
<protein>
    <recommendedName>
        <fullName evidence="1">Anaphase-promoting complex subunit 2</fullName>
    </recommendedName>
</protein>
<dbReference type="InterPro" id="IPR057975">
    <property type="entry name" value="TPR_ANAPC2"/>
</dbReference>
<dbReference type="InterPro" id="IPR014786">
    <property type="entry name" value="ANAPC2_C"/>
</dbReference>
<dbReference type="SMART" id="SM01013">
    <property type="entry name" value="APC2"/>
    <property type="match status" value="1"/>
</dbReference>
<evidence type="ECO:0000259" key="7">
    <source>
        <dbReference type="PROSITE" id="PS50069"/>
    </source>
</evidence>
<dbReference type="EMBL" id="JABMIG020000004">
    <property type="protein sequence ID" value="KAL3805015.1"/>
    <property type="molecule type" value="Genomic_DNA"/>
</dbReference>
<evidence type="ECO:0000256" key="2">
    <source>
        <dbReference type="ARBA" id="ARBA00022618"/>
    </source>
</evidence>
<organism evidence="8 9">
    <name type="scientific">Cyclotella cryptica</name>
    <dbReference type="NCBI Taxonomy" id="29204"/>
    <lineage>
        <taxon>Eukaryota</taxon>
        <taxon>Sar</taxon>
        <taxon>Stramenopiles</taxon>
        <taxon>Ochrophyta</taxon>
        <taxon>Bacillariophyta</taxon>
        <taxon>Coscinodiscophyceae</taxon>
        <taxon>Thalassiosirophycidae</taxon>
        <taxon>Stephanodiscales</taxon>
        <taxon>Stephanodiscaceae</taxon>
        <taxon>Cyclotella</taxon>
    </lineage>
</organism>
<dbReference type="FunFam" id="1.10.10.10:FF:000331">
    <property type="entry name" value="Anaphase-promoting complex subunit 2"/>
    <property type="match status" value="1"/>
</dbReference>
<proteinExistence type="inferred from homology"/>
<reference evidence="8 9" key="1">
    <citation type="journal article" date="2020" name="G3 (Bethesda)">
        <title>Improved Reference Genome for Cyclotella cryptica CCMP332, a Model for Cell Wall Morphogenesis, Salinity Adaptation, and Lipid Production in Diatoms (Bacillariophyta).</title>
        <authorList>
            <person name="Roberts W.R."/>
            <person name="Downey K.M."/>
            <person name="Ruck E.C."/>
            <person name="Traller J.C."/>
            <person name="Alverson A.J."/>
        </authorList>
    </citation>
    <scope>NUCLEOTIDE SEQUENCE [LARGE SCALE GENOMIC DNA]</scope>
    <source>
        <strain evidence="8 9">CCMP332</strain>
    </source>
</reference>
<sequence length="738" mass="85229">MPATSSSTTTSITQPNYKDYYTRRLARSLQRHAAARNQSASHLAREFFDVPSSSPPSGLARRVIRLAERLRHDDNVNDVESSSLECRRTALSAAVFARAPPSFVDDWRRLFESLLERSHNRWHRGVVKNDDDDDVEVDNISEVEEEQFYHSLTTLQWTAHHLRHPFFTSLHDVTHRVVQSMIQSNFDTDGLLPQCLQWKDAILVPHVQRSVGTISFAEQRWDDRLRYAVYEAFVRVRSEELFDLVAEYPDSLPAVGELSAALDGTGRILYQSLAYRWRMGLVQRLLHPGAQTNQIIDVYISTIKVLRRMDASGELLHVVTRPVREYLRGREDTVRCIITSLTEEEGDLYEELQRQDARPLEEAQLQDLEDEDPPTFDWEPPPSILQRRGVITGRLGQVGSSSKRAGDILSMLVGIYGSKELFVNEYRIMLADKLLSNLDYDTDKEVHTVELLKLRFGEESMRQCEVMIKDIDDSKRVYSNIWCPLDMKASSEDDPPCLDAAIVSHIFWPPLQRDDMKHHYRIESQMDNFATEYAILKNPRRLVWMKQLGHVELEVELYETDDEGNVVSHVKEVKCTPVHATLLAHFEDKPFWTVEELSTETEMSDEMLKKRMAFWVNQHVVQQTRYGYSLISVHDAHSSEQSFVDHDDDDDRDHAVSFGAHEEEEMKVYESYIVGMLSNLGQIPLEKIHTMLKTFVTGSDHKFTKTPQQLAVFLQQLCKEEKLECSPDGLYNLLKKRS</sequence>
<dbReference type="Proteomes" id="UP001516023">
    <property type="component" value="Unassembled WGS sequence"/>
</dbReference>
<dbReference type="Pfam" id="PF26557">
    <property type="entry name" value="Cullin_AB"/>
    <property type="match status" value="1"/>
</dbReference>
<accession>A0ABD3QXA4</accession>
<dbReference type="Gene3D" id="1.20.1310.10">
    <property type="entry name" value="Cullin Repeats"/>
    <property type="match status" value="1"/>
</dbReference>
<keyword evidence="2" id="KW-0132">Cell division</keyword>
<dbReference type="InterPro" id="IPR059120">
    <property type="entry name" value="Cullin-like_AB"/>
</dbReference>
<gene>
    <name evidence="8" type="ORF">HJC23_003243</name>
</gene>